<evidence type="ECO:0000256" key="2">
    <source>
        <dbReference type="ARBA" id="ARBA00012146"/>
    </source>
</evidence>
<dbReference type="PANTHER" id="PTHR12112:SF22">
    <property type="entry name" value="MANGANESE-DEPENDENT INORGANIC PYROPHOSPHATASE-RELATED"/>
    <property type="match status" value="1"/>
</dbReference>
<dbReference type="Gene3D" id="3.10.310.20">
    <property type="entry name" value="DHHA2 domain"/>
    <property type="match status" value="1"/>
</dbReference>
<dbReference type="InterPro" id="IPR038222">
    <property type="entry name" value="DHHA2_dom_sf"/>
</dbReference>
<feature type="domain" description="DHHA2" evidence="8">
    <location>
        <begin position="174"/>
        <end position="295"/>
    </location>
</feature>
<dbReference type="InterPro" id="IPR004097">
    <property type="entry name" value="DHHA2"/>
</dbReference>
<comment type="catalytic activity">
    <reaction evidence="7">
        <text>diphosphate + H2O = 2 phosphate + H(+)</text>
        <dbReference type="Rhea" id="RHEA:24576"/>
        <dbReference type="ChEBI" id="CHEBI:15377"/>
        <dbReference type="ChEBI" id="CHEBI:15378"/>
        <dbReference type="ChEBI" id="CHEBI:33019"/>
        <dbReference type="ChEBI" id="CHEBI:43474"/>
        <dbReference type="EC" id="3.6.1.1"/>
    </reaction>
</comment>
<keyword evidence="4" id="KW-0378">Hydrolase</keyword>
<dbReference type="SMART" id="SM01131">
    <property type="entry name" value="DHHA2"/>
    <property type="match status" value="1"/>
</dbReference>
<dbReference type="SUPFAM" id="SSF64182">
    <property type="entry name" value="DHH phosphoesterases"/>
    <property type="match status" value="1"/>
</dbReference>
<evidence type="ECO:0000313" key="9">
    <source>
        <dbReference type="EMBL" id="MFM4892222.1"/>
    </source>
</evidence>
<evidence type="ECO:0000259" key="8">
    <source>
        <dbReference type="SMART" id="SM01131"/>
    </source>
</evidence>
<gene>
    <name evidence="9" type="ORF">ACEUDJ_04915</name>
</gene>
<evidence type="ECO:0000256" key="6">
    <source>
        <dbReference type="ARBA" id="ARBA00032535"/>
    </source>
</evidence>
<comment type="caution">
    <text evidence="9">The sequence shown here is derived from an EMBL/GenBank/DDBJ whole genome shotgun (WGS) entry which is preliminary data.</text>
</comment>
<name>A0ABW9GN55_9GAMM</name>
<proteinExistence type="predicted"/>
<protein>
    <recommendedName>
        <fullName evidence="2">inorganic diphosphatase</fullName>
        <ecNumber evidence="2">3.6.1.1</ecNumber>
    </recommendedName>
    <alternativeName>
        <fullName evidence="6">Pyrophosphate phospho-hydrolase</fullName>
    </alternativeName>
</protein>
<dbReference type="Pfam" id="PF01368">
    <property type="entry name" value="DHH"/>
    <property type="match status" value="1"/>
</dbReference>
<dbReference type="Gene3D" id="3.90.1640.10">
    <property type="entry name" value="inorganic pyrophosphatase (n-terminal core)"/>
    <property type="match status" value="1"/>
</dbReference>
<evidence type="ECO:0000256" key="1">
    <source>
        <dbReference type="ARBA" id="ARBA00001936"/>
    </source>
</evidence>
<evidence type="ECO:0000256" key="5">
    <source>
        <dbReference type="ARBA" id="ARBA00023211"/>
    </source>
</evidence>
<accession>A0ABW9GN55</accession>
<keyword evidence="3" id="KW-0479">Metal-binding</keyword>
<comment type="cofactor">
    <cofactor evidence="1">
        <name>Mn(2+)</name>
        <dbReference type="ChEBI" id="CHEBI:29035"/>
    </cofactor>
</comment>
<keyword evidence="5" id="KW-0464">Manganese</keyword>
<evidence type="ECO:0000256" key="7">
    <source>
        <dbReference type="ARBA" id="ARBA00047820"/>
    </source>
</evidence>
<evidence type="ECO:0000313" key="10">
    <source>
        <dbReference type="Proteomes" id="UP001630969"/>
    </source>
</evidence>
<dbReference type="EC" id="3.6.1.1" evidence="2"/>
<evidence type="ECO:0000256" key="3">
    <source>
        <dbReference type="ARBA" id="ARBA00022723"/>
    </source>
</evidence>
<evidence type="ECO:0000256" key="4">
    <source>
        <dbReference type="ARBA" id="ARBA00022801"/>
    </source>
</evidence>
<keyword evidence="10" id="KW-1185">Reference proteome</keyword>
<dbReference type="InterPro" id="IPR001667">
    <property type="entry name" value="DDH_dom"/>
</dbReference>
<reference evidence="9 10" key="1">
    <citation type="submission" date="2024-09" db="EMBL/GenBank/DDBJ databases">
        <title>Aeromonas strains Genome sequencing and assembly.</title>
        <authorList>
            <person name="Hu X."/>
            <person name="Tang B."/>
        </authorList>
    </citation>
    <scope>NUCLEOTIDE SEQUENCE [LARGE SCALE GENOMIC DNA]</scope>
    <source>
        <strain evidence="9 10">NB23SCDHY001</strain>
    </source>
</reference>
<dbReference type="GeneID" id="97219416"/>
<sequence length="298" mass="32220">MIHVFGHRNPDCDSICCALVLADWLNGQGRPATPWRLGELRTETRFILARAGVAPPALLAREVSGLDVWLVDFSELEQGPEGLARANVIGLVDHHRLGSLRTEAPLDAWIRAVGSSATIVLDLIGEPTRAQARLLLGAILSDTLCLRSPTTTAQDETACQRLAPLAGLDLAEFGQQLLAAKTDLDGLDAAQLLRQDEKGYQLAGRNLVMSQIEVAGLGQITPLLAALEAEMARRVREENLDAYVLMVTDLGAKESRISACTHPDRPDPRLPCQPVTLAGVVSRKKQGLPWLGAQLTRE</sequence>
<organism evidence="9 10">
    <name type="scientific">Aeromonas bivalvium</name>
    <dbReference type="NCBI Taxonomy" id="440079"/>
    <lineage>
        <taxon>Bacteria</taxon>
        <taxon>Pseudomonadati</taxon>
        <taxon>Pseudomonadota</taxon>
        <taxon>Gammaproteobacteria</taxon>
        <taxon>Aeromonadales</taxon>
        <taxon>Aeromonadaceae</taxon>
        <taxon>Aeromonas</taxon>
    </lineage>
</organism>
<dbReference type="PANTHER" id="PTHR12112">
    <property type="entry name" value="BNIP - RELATED"/>
    <property type="match status" value="1"/>
</dbReference>
<dbReference type="Proteomes" id="UP001630969">
    <property type="component" value="Unassembled WGS sequence"/>
</dbReference>
<dbReference type="InterPro" id="IPR038763">
    <property type="entry name" value="DHH_sf"/>
</dbReference>
<dbReference type="EMBL" id="JBGXBU010000001">
    <property type="protein sequence ID" value="MFM4892222.1"/>
    <property type="molecule type" value="Genomic_DNA"/>
</dbReference>
<dbReference type="Pfam" id="PF02833">
    <property type="entry name" value="DHHA2"/>
    <property type="match status" value="1"/>
</dbReference>
<dbReference type="RefSeq" id="WP_408788455.1">
    <property type="nucleotide sequence ID" value="NZ_JBGXBU010000001.1"/>
</dbReference>